<keyword evidence="3" id="KW-0012">Acyltransferase</keyword>
<evidence type="ECO:0000256" key="1">
    <source>
        <dbReference type="ARBA" id="ARBA00022679"/>
    </source>
</evidence>
<proteinExistence type="predicted"/>
<keyword evidence="1" id="KW-0808">Transferase</keyword>
<dbReference type="AlphaFoldDB" id="A0A9W6N9X6"/>
<evidence type="ECO:0000256" key="3">
    <source>
        <dbReference type="ARBA" id="ARBA00023315"/>
    </source>
</evidence>
<dbReference type="InterPro" id="IPR018357">
    <property type="entry name" value="Hexapep_transf_CS"/>
</dbReference>
<reference evidence="4" key="2">
    <citation type="submission" date="2023-01" db="EMBL/GenBank/DDBJ databases">
        <authorList>
            <person name="Sun Q."/>
            <person name="Evtushenko L."/>
        </authorList>
    </citation>
    <scope>NUCLEOTIDE SEQUENCE</scope>
    <source>
        <strain evidence="4">VKM B-2789</strain>
    </source>
</reference>
<organism evidence="4 5">
    <name type="scientific">Ancylobacter defluvii</name>
    <dbReference type="NCBI Taxonomy" id="1282440"/>
    <lineage>
        <taxon>Bacteria</taxon>
        <taxon>Pseudomonadati</taxon>
        <taxon>Pseudomonadota</taxon>
        <taxon>Alphaproteobacteria</taxon>
        <taxon>Hyphomicrobiales</taxon>
        <taxon>Xanthobacteraceae</taxon>
        <taxon>Ancylobacter</taxon>
    </lineage>
</organism>
<dbReference type="GO" id="GO:0016746">
    <property type="term" value="F:acyltransferase activity"/>
    <property type="evidence" value="ECO:0007669"/>
    <property type="project" value="UniProtKB-KW"/>
</dbReference>
<dbReference type="PROSITE" id="PS00101">
    <property type="entry name" value="HEXAPEP_TRANSFERASES"/>
    <property type="match status" value="1"/>
</dbReference>
<dbReference type="PANTHER" id="PTHR23416">
    <property type="entry name" value="SIALIC ACID SYNTHASE-RELATED"/>
    <property type="match status" value="1"/>
</dbReference>
<gene>
    <name evidence="4" type="ORF">GCM10017653_10590</name>
</gene>
<dbReference type="CDD" id="cd04647">
    <property type="entry name" value="LbH_MAT_like"/>
    <property type="match status" value="1"/>
</dbReference>
<comment type="caution">
    <text evidence="4">The sequence shown here is derived from an EMBL/GenBank/DDBJ whole genome shotgun (WGS) entry which is preliminary data.</text>
</comment>
<evidence type="ECO:0000313" key="4">
    <source>
        <dbReference type="EMBL" id="GLK82990.1"/>
    </source>
</evidence>
<dbReference type="SUPFAM" id="SSF51161">
    <property type="entry name" value="Trimeric LpxA-like enzymes"/>
    <property type="match status" value="1"/>
</dbReference>
<evidence type="ECO:0000313" key="5">
    <source>
        <dbReference type="Proteomes" id="UP001143330"/>
    </source>
</evidence>
<evidence type="ECO:0000256" key="2">
    <source>
        <dbReference type="ARBA" id="ARBA00022737"/>
    </source>
</evidence>
<keyword evidence="5" id="KW-1185">Reference proteome</keyword>
<dbReference type="EMBL" id="BSFM01000005">
    <property type="protein sequence ID" value="GLK82990.1"/>
    <property type="molecule type" value="Genomic_DNA"/>
</dbReference>
<keyword evidence="2" id="KW-0677">Repeat</keyword>
<dbReference type="InterPro" id="IPR001451">
    <property type="entry name" value="Hexapep"/>
</dbReference>
<dbReference type="PANTHER" id="PTHR23416:SF78">
    <property type="entry name" value="LIPOPOLYSACCHARIDE BIOSYNTHESIS O-ACETYL TRANSFERASE WBBJ-RELATED"/>
    <property type="match status" value="1"/>
</dbReference>
<evidence type="ECO:0008006" key="6">
    <source>
        <dbReference type="Google" id="ProtNLM"/>
    </source>
</evidence>
<dbReference type="Proteomes" id="UP001143330">
    <property type="component" value="Unassembled WGS sequence"/>
</dbReference>
<dbReference type="InterPro" id="IPR011004">
    <property type="entry name" value="Trimer_LpxA-like_sf"/>
</dbReference>
<sequence length="255" mass="27777">MKIDNFAHKFKINGNVSGRNPLFRKLPLEHFPDVSIYGANLYELYNSYVRDSKLVYATKNGNKIIVEGKVDISSLKNTTIFFSGSDNIVTINGLRNVAKLDVVCINKSKVSIGSPVTVRGMTVFSAHESEINIGENCMISRDIIIYSSKAHGLYSVADGSRRSKSGISIGDRVWIGQGVRILAGAKVGNGSVVGSYSVLAGRIPNNCAAAGNPCRVTSKDIFWTDHAAPDDGNYFEMLTALKKPIPEFIRPTEVD</sequence>
<reference evidence="4" key="1">
    <citation type="journal article" date="2014" name="Int. J. Syst. Evol. Microbiol.">
        <title>Complete genome sequence of Corynebacterium casei LMG S-19264T (=DSM 44701T), isolated from a smear-ripened cheese.</title>
        <authorList>
            <consortium name="US DOE Joint Genome Institute (JGI-PGF)"/>
            <person name="Walter F."/>
            <person name="Albersmeier A."/>
            <person name="Kalinowski J."/>
            <person name="Ruckert C."/>
        </authorList>
    </citation>
    <scope>NUCLEOTIDE SEQUENCE</scope>
    <source>
        <strain evidence="4">VKM B-2789</strain>
    </source>
</reference>
<name>A0A9W6N9X6_9HYPH</name>
<dbReference type="InterPro" id="IPR051159">
    <property type="entry name" value="Hexapeptide_acetyltransf"/>
</dbReference>
<dbReference type="RefSeq" id="WP_213365470.1">
    <property type="nucleotide sequence ID" value="NZ_BSFM01000005.1"/>
</dbReference>
<dbReference type="Gene3D" id="2.160.10.10">
    <property type="entry name" value="Hexapeptide repeat proteins"/>
    <property type="match status" value="1"/>
</dbReference>
<protein>
    <recommendedName>
        <fullName evidence="6">Acyltransferase</fullName>
    </recommendedName>
</protein>
<accession>A0A9W6N9X6</accession>
<dbReference type="Pfam" id="PF00132">
    <property type="entry name" value="Hexapep"/>
    <property type="match status" value="1"/>
</dbReference>